<sequence length="320" mass="35820">MAVASGERPTARSTCRRTRRAVRPPPPTPWNIFPGDESIDWAEEIKQSRTGGRGCMNANPMAHRSVEIPKRSSGWHAGRLSAARLSMTMDLQALGLFRWRGRNAEEGEDEEEEEITWDFNPLELVPQRRPMDEISDVTSASTEDAQPIVGPLEIPPWDCDETPGLRISPRARNQVHERVGDRLDSNKDREDTWSCDLSSSCDTFSVSASEPEPRPSEPRCSVVRGEEVRPRLDLVAILNRSRPCQWHGDHQSRTVPLTTDDLQARKIAARQDVAEEWSIALGRGGGPGERNRCATVNGKCRAPGKQENPVAKLFSLRYLL</sequence>
<name>A0A7S1B1I7_NOCSC</name>
<accession>A0A7S1B1I7</accession>
<reference evidence="2" key="1">
    <citation type="submission" date="2021-01" db="EMBL/GenBank/DDBJ databases">
        <authorList>
            <person name="Corre E."/>
            <person name="Pelletier E."/>
            <person name="Niang G."/>
            <person name="Scheremetjew M."/>
            <person name="Finn R."/>
            <person name="Kale V."/>
            <person name="Holt S."/>
            <person name="Cochrane G."/>
            <person name="Meng A."/>
            <person name="Brown T."/>
            <person name="Cohen L."/>
        </authorList>
    </citation>
    <scope>NUCLEOTIDE SEQUENCE</scope>
</reference>
<evidence type="ECO:0000256" key="1">
    <source>
        <dbReference type="SAM" id="MobiDB-lite"/>
    </source>
</evidence>
<evidence type="ECO:0000313" key="2">
    <source>
        <dbReference type="EMBL" id="CAD8872202.1"/>
    </source>
</evidence>
<dbReference type="EMBL" id="HBFQ01065537">
    <property type="protein sequence ID" value="CAD8872202.1"/>
    <property type="molecule type" value="Transcribed_RNA"/>
</dbReference>
<gene>
    <name evidence="2" type="ORF">NSCI0253_LOCUS46559</name>
</gene>
<organism evidence="2">
    <name type="scientific">Noctiluca scintillans</name>
    <name type="common">Sea sparkle</name>
    <name type="synonym">Red tide dinoflagellate</name>
    <dbReference type="NCBI Taxonomy" id="2966"/>
    <lineage>
        <taxon>Eukaryota</taxon>
        <taxon>Sar</taxon>
        <taxon>Alveolata</taxon>
        <taxon>Dinophyceae</taxon>
        <taxon>Noctilucales</taxon>
        <taxon>Noctilucaceae</taxon>
        <taxon>Noctiluca</taxon>
    </lineage>
</organism>
<feature type="region of interest" description="Disordered" evidence="1">
    <location>
        <begin position="1"/>
        <end position="29"/>
    </location>
</feature>
<protein>
    <submittedName>
        <fullName evidence="2">Uncharacterized protein</fullName>
    </submittedName>
</protein>
<proteinExistence type="predicted"/>
<dbReference type="AlphaFoldDB" id="A0A7S1B1I7"/>